<keyword evidence="3" id="KW-0880">Kelch repeat</keyword>
<dbReference type="PANTHER" id="PTHR24412">
    <property type="entry name" value="KELCH PROTEIN"/>
    <property type="match status" value="1"/>
</dbReference>
<evidence type="ECO:0000256" key="6">
    <source>
        <dbReference type="ARBA" id="ARBA00023203"/>
    </source>
</evidence>
<dbReference type="InterPro" id="IPR011333">
    <property type="entry name" value="SKP1/BTB/POZ_sf"/>
</dbReference>
<feature type="domain" description="BTB" evidence="8">
    <location>
        <begin position="32"/>
        <end position="107"/>
    </location>
</feature>
<keyword evidence="6" id="KW-0009">Actin-binding</keyword>
<evidence type="ECO:0000256" key="1">
    <source>
        <dbReference type="ARBA" id="ARBA00004906"/>
    </source>
</evidence>
<sequence>MRATASLLFEDSCHAEGVLRALNNLRILGLGCDAVLSTEDGGMFRVHRSIMSWCSTYFRTVFTTSLVDTNCGDGPQVRTFIVIPNVSATMLEIIIQYAYTGATPVSEDNVQELLPAADQFSVLGLVNACVDFLVNILDPKNCIGIWRFSKEYFLLNLEKEAFRYILDHFLEIAERSKEYLELSVSNLNIILKDDLLNAEKEISVWNSVKHWVYYDIANRMTCLPSLLASIRLAAMSIDNFQGLIKDSIISKSIQCRPYLAKVAKFILQDLNEAEKHDEICETNALFQPRLPRNLIFCIGGLNHWGLPYFFEAYDNRVDSWKQIKVKGSLMPRVTFHRCISLEKYIYVIGGTDELLPINSCCRFDTEEMKFEEMSPMHENRSFSEVGGSALCQLRPGKESKEGLMGFDGPKKESIWNYIASMNFKRSDASSCHIRNRIIVAGGFDGRKYLNSVEVYYVEFDQWYLLPDMNSCRSGLACVAVGDYIYAFGGFDGTKRLQTVEKYDVCSKQWFATKPMRRPRSNFASAVLEGKIYLMGGYHEGINIISDDCEYFDPSTHKWKRIAPLGLGRAGIAGCTHGQLKNVRNYTLDSDSRSLLKKYLAQDLAQELENLSLDNFQQSRLTFDVIFV</sequence>
<dbReference type="Gene3D" id="3.30.710.10">
    <property type="entry name" value="Potassium Channel Kv1.1, Chain A"/>
    <property type="match status" value="1"/>
</dbReference>
<dbReference type="Pfam" id="PF24681">
    <property type="entry name" value="Kelch_KLHDC2_KLHL20_DRC7"/>
    <property type="match status" value="1"/>
</dbReference>
<evidence type="ECO:0000313" key="10">
    <source>
        <dbReference type="Proteomes" id="UP000807504"/>
    </source>
</evidence>
<evidence type="ECO:0000256" key="2">
    <source>
        <dbReference type="ARBA" id="ARBA00013699"/>
    </source>
</evidence>
<proteinExistence type="predicted"/>
<keyword evidence="10" id="KW-1185">Reference proteome</keyword>
<dbReference type="Gene3D" id="1.25.40.420">
    <property type="match status" value="1"/>
</dbReference>
<organism evidence="9 10">
    <name type="scientific">Argiope bruennichi</name>
    <name type="common">Wasp spider</name>
    <name type="synonym">Aranea bruennichi</name>
    <dbReference type="NCBI Taxonomy" id="94029"/>
    <lineage>
        <taxon>Eukaryota</taxon>
        <taxon>Metazoa</taxon>
        <taxon>Ecdysozoa</taxon>
        <taxon>Arthropoda</taxon>
        <taxon>Chelicerata</taxon>
        <taxon>Arachnida</taxon>
        <taxon>Araneae</taxon>
        <taxon>Araneomorphae</taxon>
        <taxon>Entelegynae</taxon>
        <taxon>Araneoidea</taxon>
        <taxon>Araneidae</taxon>
        <taxon>Argiope</taxon>
    </lineage>
</organism>
<dbReference type="SUPFAM" id="SSF54695">
    <property type="entry name" value="POZ domain"/>
    <property type="match status" value="1"/>
</dbReference>
<dbReference type="Pfam" id="PF00651">
    <property type="entry name" value="BTB"/>
    <property type="match status" value="1"/>
</dbReference>
<dbReference type="InterPro" id="IPR011705">
    <property type="entry name" value="BACK"/>
</dbReference>
<keyword evidence="4" id="KW-0677">Repeat</keyword>
<dbReference type="Pfam" id="PF01344">
    <property type="entry name" value="Kelch_1"/>
    <property type="match status" value="1"/>
</dbReference>
<dbReference type="PROSITE" id="PS50097">
    <property type="entry name" value="BTB"/>
    <property type="match status" value="1"/>
</dbReference>
<dbReference type="InterPro" id="IPR017096">
    <property type="entry name" value="BTB-kelch_protein"/>
</dbReference>
<reference evidence="9" key="2">
    <citation type="submission" date="2020-06" db="EMBL/GenBank/DDBJ databases">
        <authorList>
            <person name="Sheffer M."/>
        </authorList>
    </citation>
    <scope>NUCLEOTIDE SEQUENCE</scope>
</reference>
<dbReference type="SMART" id="SM00612">
    <property type="entry name" value="Kelch"/>
    <property type="match status" value="4"/>
</dbReference>
<comment type="caution">
    <text evidence="9">The sequence shown here is derived from an EMBL/GenBank/DDBJ whole genome shotgun (WGS) entry which is preliminary data.</text>
</comment>
<accession>A0A8T0FRT5</accession>
<reference evidence="9" key="1">
    <citation type="journal article" date="2020" name="bioRxiv">
        <title>Chromosome-level reference genome of the European wasp spider Argiope bruennichi: a resource for studies on range expansion and evolutionary adaptation.</title>
        <authorList>
            <person name="Sheffer M.M."/>
            <person name="Hoppe A."/>
            <person name="Krehenwinkel H."/>
            <person name="Uhl G."/>
            <person name="Kuss A.W."/>
            <person name="Jensen L."/>
            <person name="Jensen C."/>
            <person name="Gillespie R.G."/>
            <person name="Hoff K.J."/>
            <person name="Prost S."/>
        </authorList>
    </citation>
    <scope>NUCLEOTIDE SEQUENCE</scope>
</reference>
<protein>
    <recommendedName>
        <fullName evidence="2">Kelch-like protein diablo</fullName>
    </recommendedName>
</protein>
<dbReference type="SMART" id="SM00225">
    <property type="entry name" value="BTB"/>
    <property type="match status" value="1"/>
</dbReference>
<comment type="pathway">
    <text evidence="1">Protein modification; protein ubiquitination.</text>
</comment>
<evidence type="ECO:0000256" key="3">
    <source>
        <dbReference type="ARBA" id="ARBA00022441"/>
    </source>
</evidence>
<dbReference type="AlphaFoldDB" id="A0A8T0FRT5"/>
<keyword evidence="5" id="KW-0833">Ubl conjugation pathway</keyword>
<dbReference type="InterPro" id="IPR015915">
    <property type="entry name" value="Kelch-typ_b-propeller"/>
</dbReference>
<dbReference type="PIRSF" id="PIRSF037037">
    <property type="entry name" value="Kelch-like_protein_gigaxonin"/>
    <property type="match status" value="1"/>
</dbReference>
<gene>
    <name evidence="9" type="ORF">HNY73_004825</name>
</gene>
<evidence type="ECO:0000256" key="5">
    <source>
        <dbReference type="ARBA" id="ARBA00022786"/>
    </source>
</evidence>
<evidence type="ECO:0000256" key="4">
    <source>
        <dbReference type="ARBA" id="ARBA00022737"/>
    </source>
</evidence>
<comment type="function">
    <text evidence="7">Probable substrate-specific adapter of an E3 ubiquitin-protein ligase complex which mediates the ubiquitination and subsequent proteasomal degradation of target proteins. May have a role in synapse differentiation and growth.</text>
</comment>
<dbReference type="SUPFAM" id="SSF117281">
    <property type="entry name" value="Kelch motif"/>
    <property type="match status" value="2"/>
</dbReference>
<dbReference type="InterPro" id="IPR000210">
    <property type="entry name" value="BTB/POZ_dom"/>
</dbReference>
<dbReference type="GO" id="GO:0003779">
    <property type="term" value="F:actin binding"/>
    <property type="evidence" value="ECO:0007669"/>
    <property type="project" value="UniProtKB-KW"/>
</dbReference>
<dbReference type="EMBL" id="JABXBU010000003">
    <property type="protein sequence ID" value="KAF8793332.1"/>
    <property type="molecule type" value="Genomic_DNA"/>
</dbReference>
<dbReference type="PANTHER" id="PTHR24412:SF172">
    <property type="entry name" value="KELCH-LIKE PROTEIN 10"/>
    <property type="match status" value="1"/>
</dbReference>
<evidence type="ECO:0000259" key="8">
    <source>
        <dbReference type="PROSITE" id="PS50097"/>
    </source>
</evidence>
<evidence type="ECO:0000256" key="7">
    <source>
        <dbReference type="ARBA" id="ARBA00043912"/>
    </source>
</evidence>
<name>A0A8T0FRT5_ARGBR</name>
<dbReference type="Pfam" id="PF07707">
    <property type="entry name" value="BACK"/>
    <property type="match status" value="1"/>
</dbReference>
<dbReference type="SMART" id="SM00875">
    <property type="entry name" value="BACK"/>
    <property type="match status" value="1"/>
</dbReference>
<evidence type="ECO:0000313" key="9">
    <source>
        <dbReference type="EMBL" id="KAF8793332.1"/>
    </source>
</evidence>
<dbReference type="Proteomes" id="UP000807504">
    <property type="component" value="Unassembled WGS sequence"/>
</dbReference>
<dbReference type="InterPro" id="IPR006652">
    <property type="entry name" value="Kelch_1"/>
</dbReference>
<dbReference type="Gene3D" id="2.120.10.80">
    <property type="entry name" value="Kelch-type beta propeller"/>
    <property type="match status" value="2"/>
</dbReference>